<evidence type="ECO:0000256" key="7">
    <source>
        <dbReference type="ARBA" id="ARBA00022723"/>
    </source>
</evidence>
<dbReference type="GO" id="GO:0008745">
    <property type="term" value="F:N-acetylmuramoyl-L-alanine amidase activity"/>
    <property type="evidence" value="ECO:0007669"/>
    <property type="project" value="UniProtKB-EC"/>
</dbReference>
<evidence type="ECO:0000256" key="12">
    <source>
        <dbReference type="ARBA" id="ARBA00042615"/>
    </source>
</evidence>
<keyword evidence="8 14" id="KW-0378">Hydrolase</keyword>
<protein>
    <recommendedName>
        <fullName evidence="11">1,6-anhydro-N-acetylmuramyl-L-alanine amidase AmpD</fullName>
        <ecNumber evidence="5">3.5.1.28</ecNumber>
    </recommendedName>
    <alternativeName>
        <fullName evidence="12">N-acetylmuramoyl-L-alanine amidase</fullName>
    </alternativeName>
</protein>
<evidence type="ECO:0000313" key="14">
    <source>
        <dbReference type="EMBL" id="QHI99822.1"/>
    </source>
</evidence>
<evidence type="ECO:0000256" key="9">
    <source>
        <dbReference type="ARBA" id="ARBA00022833"/>
    </source>
</evidence>
<evidence type="ECO:0000313" key="15">
    <source>
        <dbReference type="Proteomes" id="UP000464787"/>
    </source>
</evidence>
<dbReference type="NCBIfam" id="NF008758">
    <property type="entry name" value="PRK11789.1"/>
    <property type="match status" value="1"/>
</dbReference>
<dbReference type="EC" id="3.5.1.28" evidence="5"/>
<comment type="subcellular location">
    <subcellularLocation>
        <location evidence="3">Cytoplasm</location>
    </subcellularLocation>
</comment>
<name>A0A857JA10_9BURK</name>
<comment type="similarity">
    <text evidence="4">Belongs to the N-acetylmuramoyl-L-alanine amidase 2 family.</text>
</comment>
<keyword evidence="6" id="KW-0963">Cytoplasm</keyword>
<keyword evidence="10" id="KW-0961">Cell wall biogenesis/degradation</keyword>
<evidence type="ECO:0000256" key="3">
    <source>
        <dbReference type="ARBA" id="ARBA00004496"/>
    </source>
</evidence>
<feature type="domain" description="N-acetylmuramoyl-L-alanine amidase" evidence="13">
    <location>
        <begin position="25"/>
        <end position="173"/>
    </location>
</feature>
<dbReference type="Pfam" id="PF01510">
    <property type="entry name" value="Amidase_2"/>
    <property type="match status" value="1"/>
</dbReference>
<organism evidence="14 15">
    <name type="scientific">Xylophilus rhododendri</name>
    <dbReference type="NCBI Taxonomy" id="2697032"/>
    <lineage>
        <taxon>Bacteria</taxon>
        <taxon>Pseudomonadati</taxon>
        <taxon>Pseudomonadota</taxon>
        <taxon>Betaproteobacteria</taxon>
        <taxon>Burkholderiales</taxon>
        <taxon>Xylophilus</taxon>
    </lineage>
</organism>
<dbReference type="AlphaFoldDB" id="A0A857JA10"/>
<evidence type="ECO:0000256" key="1">
    <source>
        <dbReference type="ARBA" id="ARBA00001561"/>
    </source>
</evidence>
<evidence type="ECO:0000256" key="8">
    <source>
        <dbReference type="ARBA" id="ARBA00022801"/>
    </source>
</evidence>
<dbReference type="InterPro" id="IPR036505">
    <property type="entry name" value="Amidase/PGRP_sf"/>
</dbReference>
<evidence type="ECO:0000256" key="11">
    <source>
        <dbReference type="ARBA" id="ARBA00039257"/>
    </source>
</evidence>
<dbReference type="KEGG" id="xyk:GT347_18645"/>
<dbReference type="GO" id="GO:0046872">
    <property type="term" value="F:metal ion binding"/>
    <property type="evidence" value="ECO:0007669"/>
    <property type="project" value="UniProtKB-KW"/>
</dbReference>
<evidence type="ECO:0000256" key="5">
    <source>
        <dbReference type="ARBA" id="ARBA00011901"/>
    </source>
</evidence>
<gene>
    <name evidence="14" type="primary">ampD</name>
    <name evidence="14" type="ORF">GT347_18645</name>
</gene>
<sequence length="213" mass="23925">MTRTEDDGGPAWRQGWLAAAAPCPSPNFGPRPPGAHVDLLVMHSISLPPGVYGGPEVFELFTNRLDWDRHPYFGTIRGMEVSSHFYIRRDGALWQFVSCDDRAWHAGRSHWRGRDNCNDDSIGIELEGLEGQLFEPAQYEALARLCQALCLHYPIAHVAGHSDIAPGRKFDPGAGFDWAWLQQRLRWPAERFPAVHRVHSPTSVSEKNFGSPD</sequence>
<keyword evidence="15" id="KW-1185">Reference proteome</keyword>
<proteinExistence type="inferred from homology"/>
<dbReference type="Proteomes" id="UP000464787">
    <property type="component" value="Chromosome"/>
</dbReference>
<evidence type="ECO:0000259" key="13">
    <source>
        <dbReference type="SMART" id="SM00644"/>
    </source>
</evidence>
<accession>A0A857JA10</accession>
<evidence type="ECO:0000256" key="10">
    <source>
        <dbReference type="ARBA" id="ARBA00023316"/>
    </source>
</evidence>
<evidence type="ECO:0000256" key="4">
    <source>
        <dbReference type="ARBA" id="ARBA00007553"/>
    </source>
</evidence>
<dbReference type="GO" id="GO:0005737">
    <property type="term" value="C:cytoplasm"/>
    <property type="evidence" value="ECO:0007669"/>
    <property type="project" value="UniProtKB-SubCell"/>
</dbReference>
<dbReference type="PANTHER" id="PTHR30417:SF4">
    <property type="entry name" value="1,6-ANHYDRO-N-ACETYLMURAMYL-L-ALANINE AMIDASE AMPD"/>
    <property type="match status" value="1"/>
</dbReference>
<dbReference type="InterPro" id="IPR002502">
    <property type="entry name" value="Amidase_domain"/>
</dbReference>
<dbReference type="GO" id="GO:0009254">
    <property type="term" value="P:peptidoglycan turnover"/>
    <property type="evidence" value="ECO:0007669"/>
    <property type="project" value="TreeGrafter"/>
</dbReference>
<evidence type="ECO:0000256" key="2">
    <source>
        <dbReference type="ARBA" id="ARBA00001947"/>
    </source>
</evidence>
<dbReference type="CDD" id="cd06583">
    <property type="entry name" value="PGRP"/>
    <property type="match status" value="1"/>
</dbReference>
<dbReference type="GO" id="GO:0009253">
    <property type="term" value="P:peptidoglycan catabolic process"/>
    <property type="evidence" value="ECO:0007669"/>
    <property type="project" value="InterPro"/>
</dbReference>
<keyword evidence="9" id="KW-0862">Zinc</keyword>
<dbReference type="GO" id="GO:0071555">
    <property type="term" value="P:cell wall organization"/>
    <property type="evidence" value="ECO:0007669"/>
    <property type="project" value="UniProtKB-KW"/>
</dbReference>
<comment type="cofactor">
    <cofactor evidence="2">
        <name>Zn(2+)</name>
        <dbReference type="ChEBI" id="CHEBI:29105"/>
    </cofactor>
</comment>
<evidence type="ECO:0000256" key="6">
    <source>
        <dbReference type="ARBA" id="ARBA00022490"/>
    </source>
</evidence>
<dbReference type="InterPro" id="IPR051206">
    <property type="entry name" value="NAMLAA_amidase_2"/>
</dbReference>
<dbReference type="PANTHER" id="PTHR30417">
    <property type="entry name" value="N-ACETYLMURAMOYL-L-ALANINE AMIDASE AMID"/>
    <property type="match status" value="1"/>
</dbReference>
<dbReference type="RefSeq" id="WP_160553633.1">
    <property type="nucleotide sequence ID" value="NZ_CP047650.1"/>
</dbReference>
<reference evidence="14 15" key="1">
    <citation type="submission" date="2020-01" db="EMBL/GenBank/DDBJ databases">
        <title>Genome sequencing of strain KACC 21265.</title>
        <authorList>
            <person name="Heo J."/>
            <person name="Kim S.-J."/>
            <person name="Kim J.-S."/>
            <person name="Hong S.-B."/>
            <person name="Kwon S.-W."/>
        </authorList>
    </citation>
    <scope>NUCLEOTIDE SEQUENCE [LARGE SCALE GENOMIC DNA]</scope>
    <source>
        <strain evidence="14 15">KACC 21265</strain>
    </source>
</reference>
<dbReference type="EMBL" id="CP047650">
    <property type="protein sequence ID" value="QHI99822.1"/>
    <property type="molecule type" value="Genomic_DNA"/>
</dbReference>
<keyword evidence="7" id="KW-0479">Metal-binding</keyword>
<dbReference type="SMART" id="SM00644">
    <property type="entry name" value="Ami_2"/>
    <property type="match status" value="1"/>
</dbReference>
<dbReference type="SUPFAM" id="SSF55846">
    <property type="entry name" value="N-acetylmuramoyl-L-alanine amidase-like"/>
    <property type="match status" value="1"/>
</dbReference>
<dbReference type="Gene3D" id="3.40.80.10">
    <property type="entry name" value="Peptidoglycan recognition protein-like"/>
    <property type="match status" value="1"/>
</dbReference>
<comment type="catalytic activity">
    <reaction evidence="1">
        <text>Hydrolyzes the link between N-acetylmuramoyl residues and L-amino acid residues in certain cell-wall glycopeptides.</text>
        <dbReference type="EC" id="3.5.1.28"/>
    </reaction>
</comment>